<accession>J6ERU5</accession>
<evidence type="ECO:0000313" key="3">
    <source>
        <dbReference type="EMBL" id="EJT47244.1"/>
    </source>
</evidence>
<dbReference type="AlphaFoldDB" id="J6ERU5"/>
<keyword evidence="1" id="KW-0460">Magnesium</keyword>
<feature type="binding site" evidence="1">
    <location>
        <position position="134"/>
    </location>
    <ligand>
        <name>substrate</name>
    </ligand>
</feature>
<dbReference type="PANTHER" id="PTHR33254:SF4">
    <property type="entry name" value="4-HYDROXY-4-METHYL-2-OXOGLUTARATE ALDOLASE 3-RELATED"/>
    <property type="match status" value="1"/>
</dbReference>
<comment type="caution">
    <text evidence="3">The sequence shown here is derived from an EMBL/GenBank/DDBJ whole genome shotgun (WGS) entry which is preliminary data.</text>
</comment>
<dbReference type="HOGENOM" id="CLU_072626_0_1_1"/>
<comment type="cofactor">
    <cofactor evidence="1">
        <name>Mg(2+)</name>
        <dbReference type="ChEBI" id="CHEBI:18420"/>
    </cofactor>
</comment>
<feature type="binding site" evidence="1">
    <location>
        <position position="135"/>
    </location>
    <ligand>
        <name>Mg(2+)</name>
        <dbReference type="ChEBI" id="CHEBI:18420"/>
    </ligand>
</feature>
<organism evidence="3 4">
    <name type="scientific">Trichosporon asahii var. asahii (strain ATCC 90039 / CBS 2479 / JCM 2466 / KCTC 7840 / NBRC 103889/ NCYC 2677 / UAMH 7654)</name>
    <name type="common">Yeast</name>
    <dbReference type="NCBI Taxonomy" id="1186058"/>
    <lineage>
        <taxon>Eukaryota</taxon>
        <taxon>Fungi</taxon>
        <taxon>Dikarya</taxon>
        <taxon>Basidiomycota</taxon>
        <taxon>Agaricomycotina</taxon>
        <taxon>Tremellomycetes</taxon>
        <taxon>Trichosporonales</taxon>
        <taxon>Trichosporonaceae</taxon>
        <taxon>Trichosporon</taxon>
    </lineage>
</organism>
<evidence type="ECO:0000313" key="4">
    <source>
        <dbReference type="Proteomes" id="UP000002748"/>
    </source>
</evidence>
<dbReference type="SUPFAM" id="SSF89562">
    <property type="entry name" value="RraA-like"/>
    <property type="match status" value="1"/>
</dbReference>
<dbReference type="GO" id="GO:0046872">
    <property type="term" value="F:metal ion binding"/>
    <property type="evidence" value="ECO:0007669"/>
    <property type="project" value="UniProtKB-KW"/>
</dbReference>
<evidence type="ECO:0000256" key="1">
    <source>
        <dbReference type="PIRSR" id="PIRSR605493-1"/>
    </source>
</evidence>
<dbReference type="InterPro" id="IPR036704">
    <property type="entry name" value="RraA/RraA-like_sf"/>
</dbReference>
<dbReference type="KEGG" id="tasa:A1Q1_04006"/>
<sequence length="247" mass="26142">MAFRATARLQTHARIMTDATAAKLKDLSTCEIADALIKLGVPHGGLIPDLKMYSPKFEEGETRIAGPAFTVEMVPVSHPDKSKPDQHFVDAAPSGSVIVMQTPLGVRSGCWGGLMSTAAQTKGVQGAVLDGGCRDLNEHRALGFPVFARGHSVLGPGTFTRVRALNVPLTIKPAPPNADPPFPEITVNPGDYVVADLDGVVVVTPDMVEKVLAKAGPAREADEKVREDLLKGKGVSESMLKHRGKAP</sequence>
<protein>
    <submittedName>
        <fullName evidence="3">Uncharacterized protein</fullName>
    </submittedName>
</protein>
<dbReference type="PANTHER" id="PTHR33254">
    <property type="entry name" value="4-HYDROXY-4-METHYL-2-OXOGLUTARATE ALDOLASE 3-RELATED"/>
    <property type="match status" value="1"/>
</dbReference>
<feature type="binding site" evidence="1">
    <location>
        <begin position="112"/>
        <end position="115"/>
    </location>
    <ligand>
        <name>substrate</name>
    </ligand>
</feature>
<dbReference type="Proteomes" id="UP000002748">
    <property type="component" value="Unassembled WGS sequence"/>
</dbReference>
<keyword evidence="1" id="KW-0479">Metal-binding</keyword>
<dbReference type="GeneID" id="25987519"/>
<dbReference type="Gene3D" id="3.50.30.40">
    <property type="entry name" value="Ribonuclease E inhibitor RraA/RraA-like"/>
    <property type="match status" value="1"/>
</dbReference>
<gene>
    <name evidence="3" type="ORF">A1Q1_04006</name>
</gene>
<dbReference type="RefSeq" id="XP_014177858.1">
    <property type="nucleotide sequence ID" value="XM_014322383.1"/>
</dbReference>
<dbReference type="GO" id="GO:0008948">
    <property type="term" value="F:oxaloacetate decarboxylase activity"/>
    <property type="evidence" value="ECO:0007669"/>
    <property type="project" value="TreeGrafter"/>
</dbReference>
<dbReference type="GO" id="GO:0047443">
    <property type="term" value="F:4-hydroxy-4-methyl-2-oxoglutarate aldolase activity"/>
    <property type="evidence" value="ECO:0007669"/>
    <property type="project" value="TreeGrafter"/>
</dbReference>
<proteinExistence type="predicted"/>
<name>J6ERU5_TRIAS</name>
<dbReference type="VEuPathDB" id="FungiDB:A1Q1_04006"/>
<dbReference type="InterPro" id="IPR005493">
    <property type="entry name" value="RraA/RraA-like"/>
</dbReference>
<dbReference type="OrthoDB" id="1476984at2759"/>
<feature type="region of interest" description="Disordered" evidence="2">
    <location>
        <begin position="215"/>
        <end position="247"/>
    </location>
</feature>
<dbReference type="EMBL" id="ALBS01000260">
    <property type="protein sequence ID" value="EJT47244.1"/>
    <property type="molecule type" value="Genomic_DNA"/>
</dbReference>
<reference evidence="3 4" key="1">
    <citation type="journal article" date="2012" name="Eukaryot. Cell">
        <title>Draft genome sequence of CBS 2479, the standard type strain of Trichosporon asahii.</title>
        <authorList>
            <person name="Yang R.Y."/>
            <person name="Li H.T."/>
            <person name="Zhu H."/>
            <person name="Zhou G.P."/>
            <person name="Wang M."/>
            <person name="Wang L."/>
        </authorList>
    </citation>
    <scope>NUCLEOTIDE SEQUENCE [LARGE SCALE GENOMIC DNA]</scope>
    <source>
        <strain evidence="4">ATCC 90039 / CBS 2479 / JCM 2466 / KCTC 7840 / NCYC 2677 / UAMH 7654</strain>
    </source>
</reference>
<dbReference type="CDD" id="cd16841">
    <property type="entry name" value="RraA_family"/>
    <property type="match status" value="1"/>
</dbReference>
<evidence type="ECO:0000256" key="2">
    <source>
        <dbReference type="SAM" id="MobiDB-lite"/>
    </source>
</evidence>
<dbReference type="Pfam" id="PF03737">
    <property type="entry name" value="RraA-like"/>
    <property type="match status" value="1"/>
</dbReference>
<feature type="compositionally biased region" description="Basic and acidic residues" evidence="2">
    <location>
        <begin position="215"/>
        <end position="231"/>
    </location>
</feature>